<feature type="region of interest" description="Disordered" evidence="1">
    <location>
        <begin position="318"/>
        <end position="460"/>
    </location>
</feature>
<dbReference type="InterPro" id="IPR025836">
    <property type="entry name" value="Zn_knuckle_CX2CX4HX4C"/>
</dbReference>
<keyword evidence="4" id="KW-1185">Reference proteome</keyword>
<organism evidence="3 4">
    <name type="scientific">Brassica napus</name>
    <name type="common">Rape</name>
    <dbReference type="NCBI Taxonomy" id="3708"/>
    <lineage>
        <taxon>Eukaryota</taxon>
        <taxon>Viridiplantae</taxon>
        <taxon>Streptophyta</taxon>
        <taxon>Embryophyta</taxon>
        <taxon>Tracheophyta</taxon>
        <taxon>Spermatophyta</taxon>
        <taxon>Magnoliopsida</taxon>
        <taxon>eudicotyledons</taxon>
        <taxon>Gunneridae</taxon>
        <taxon>Pentapetalae</taxon>
        <taxon>rosids</taxon>
        <taxon>malvids</taxon>
        <taxon>Brassicales</taxon>
        <taxon>Brassicaceae</taxon>
        <taxon>Brassiceae</taxon>
        <taxon>Brassica</taxon>
    </lineage>
</organism>
<dbReference type="InterPro" id="IPR040256">
    <property type="entry name" value="At4g02000-like"/>
</dbReference>
<dbReference type="PANTHER" id="PTHR31286:SF178">
    <property type="entry name" value="DUF4283 DOMAIN-CONTAINING PROTEIN"/>
    <property type="match status" value="1"/>
</dbReference>
<dbReference type="EMBL" id="JAGKQM010000015">
    <property type="protein sequence ID" value="KAH0879072.1"/>
    <property type="molecule type" value="Genomic_DNA"/>
</dbReference>
<accession>A0ABQ7ZFQ2</accession>
<dbReference type="PANTHER" id="PTHR31286">
    <property type="entry name" value="GLYCINE-RICH CELL WALL STRUCTURAL PROTEIN 1.8-LIKE"/>
    <property type="match status" value="1"/>
</dbReference>
<feature type="compositionally biased region" description="Basic and acidic residues" evidence="1">
    <location>
        <begin position="448"/>
        <end position="460"/>
    </location>
</feature>
<feature type="non-terminal residue" evidence="3">
    <location>
        <position position="460"/>
    </location>
</feature>
<protein>
    <recommendedName>
        <fullName evidence="2">Zinc knuckle CX2CX4HX4C domain-containing protein</fullName>
    </recommendedName>
</protein>
<sequence>MEMFRPRKKKELSLMEELRELKMLEDREMVDIPELENDDLIEENLLSVVVRYLNPAAHKVGGLRFRQLGALKTEYTGEDLSYLHHVLNRGPWFVNRWIVSLDQWIPNPEPDFLQKILFWIRIRGIPIHLLKKQAVESLIGPLGKIEKIKLHAKTQPLWTLVWINMEEHLQFRRIARFKSGEVVPTELEYEKLIKICFNCKRLTHDQTRCLEIANVDGPPARSSLKENKSTKIRKEDFSSMLQLTKLSCYMLQHPISLSTSKSKTPKATEQRHKDDKKGKRTATAPKQVWKQRAITNVNSDAEKRSYKSTEDIYAPLHLQASSSGNKSSAEKKKEAVSSGASQDSVSVFEKLGSKNGSAGKDSGNSDKNLEGRSSKGSLSPPSVFERLGSHSTNSSERKRGATDPSKTKRRRSSNSGERKRKKALKGTREDDLSTPSVFQRLGFQGRGSDGKNSGDKTHYA</sequence>
<proteinExistence type="predicted"/>
<name>A0ABQ7ZFQ2_BRANA</name>
<dbReference type="Pfam" id="PF14392">
    <property type="entry name" value="zf-CCHC_4"/>
    <property type="match status" value="1"/>
</dbReference>
<feature type="compositionally biased region" description="Basic and acidic residues" evidence="1">
    <location>
        <begin position="266"/>
        <end position="277"/>
    </location>
</feature>
<feature type="region of interest" description="Disordered" evidence="1">
    <location>
        <begin position="259"/>
        <end position="306"/>
    </location>
</feature>
<reference evidence="3 4" key="1">
    <citation type="submission" date="2021-05" db="EMBL/GenBank/DDBJ databases">
        <title>Genome Assembly of Synthetic Allotetraploid Brassica napus Reveals Homoeologous Exchanges between Subgenomes.</title>
        <authorList>
            <person name="Davis J.T."/>
        </authorList>
    </citation>
    <scope>NUCLEOTIDE SEQUENCE [LARGE SCALE GENOMIC DNA]</scope>
    <source>
        <strain evidence="4">cv. Da-Ae</strain>
        <tissue evidence="3">Seedling</tissue>
    </source>
</reference>
<evidence type="ECO:0000313" key="4">
    <source>
        <dbReference type="Proteomes" id="UP000824890"/>
    </source>
</evidence>
<comment type="caution">
    <text evidence="3">The sequence shown here is derived from an EMBL/GenBank/DDBJ whole genome shotgun (WGS) entry which is preliminary data.</text>
</comment>
<gene>
    <name evidence="3" type="ORF">HID58_066466</name>
</gene>
<evidence type="ECO:0000259" key="2">
    <source>
        <dbReference type="Pfam" id="PF14392"/>
    </source>
</evidence>
<feature type="domain" description="Zinc knuckle CX2CX4HX4C" evidence="2">
    <location>
        <begin position="167"/>
        <end position="210"/>
    </location>
</feature>
<dbReference type="Proteomes" id="UP000824890">
    <property type="component" value="Unassembled WGS sequence"/>
</dbReference>
<evidence type="ECO:0000313" key="3">
    <source>
        <dbReference type="EMBL" id="KAH0879072.1"/>
    </source>
</evidence>
<evidence type="ECO:0000256" key="1">
    <source>
        <dbReference type="SAM" id="MobiDB-lite"/>
    </source>
</evidence>
<feature type="compositionally biased region" description="Basic residues" evidence="1">
    <location>
        <begin position="407"/>
        <end position="425"/>
    </location>
</feature>
<feature type="compositionally biased region" description="Basic and acidic residues" evidence="1">
    <location>
        <begin position="363"/>
        <end position="373"/>
    </location>
</feature>